<protein>
    <submittedName>
        <fullName evidence="3">ComF family protein</fullName>
    </submittedName>
</protein>
<dbReference type="Pfam" id="PF00156">
    <property type="entry name" value="Pribosyltran"/>
    <property type="match status" value="1"/>
</dbReference>
<evidence type="ECO:0000313" key="3">
    <source>
        <dbReference type="EMBL" id="MBL3654543.1"/>
    </source>
</evidence>
<dbReference type="InterPro" id="IPR051910">
    <property type="entry name" value="ComF/GntX_DNA_util-trans"/>
</dbReference>
<dbReference type="Gene3D" id="3.40.50.2020">
    <property type="match status" value="1"/>
</dbReference>
<comment type="caution">
    <text evidence="3">The sequence shown here is derived from an EMBL/GenBank/DDBJ whole genome shotgun (WGS) entry which is preliminary data.</text>
</comment>
<dbReference type="PANTHER" id="PTHR47505:SF1">
    <property type="entry name" value="DNA UTILIZATION PROTEIN YHGH"/>
    <property type="match status" value="1"/>
</dbReference>
<dbReference type="PANTHER" id="PTHR47505">
    <property type="entry name" value="DNA UTILIZATION PROTEIN YHGH"/>
    <property type="match status" value="1"/>
</dbReference>
<dbReference type="SUPFAM" id="SSF53271">
    <property type="entry name" value="PRTase-like"/>
    <property type="match status" value="1"/>
</dbReference>
<comment type="similarity">
    <text evidence="1">Belongs to the ComF/GntX family.</text>
</comment>
<proteinExistence type="inferred from homology"/>
<evidence type="ECO:0000313" key="4">
    <source>
        <dbReference type="Proteomes" id="UP000659388"/>
    </source>
</evidence>
<organism evidence="3 4">
    <name type="scientific">Fulvivirga sediminis</name>
    <dbReference type="NCBI Taxonomy" id="2803949"/>
    <lineage>
        <taxon>Bacteria</taxon>
        <taxon>Pseudomonadati</taxon>
        <taxon>Bacteroidota</taxon>
        <taxon>Cytophagia</taxon>
        <taxon>Cytophagales</taxon>
        <taxon>Fulvivirgaceae</taxon>
        <taxon>Fulvivirga</taxon>
    </lineage>
</organism>
<dbReference type="InterPro" id="IPR000836">
    <property type="entry name" value="PRTase_dom"/>
</dbReference>
<keyword evidence="4" id="KW-1185">Reference proteome</keyword>
<dbReference type="EMBL" id="JAESIY010000001">
    <property type="protein sequence ID" value="MBL3654543.1"/>
    <property type="molecule type" value="Genomic_DNA"/>
</dbReference>
<dbReference type="Proteomes" id="UP000659388">
    <property type="component" value="Unassembled WGS sequence"/>
</dbReference>
<evidence type="ECO:0000256" key="1">
    <source>
        <dbReference type="ARBA" id="ARBA00008007"/>
    </source>
</evidence>
<dbReference type="AlphaFoldDB" id="A0A937F5T0"/>
<name>A0A937F5T0_9BACT</name>
<dbReference type="CDD" id="cd06223">
    <property type="entry name" value="PRTases_typeI"/>
    <property type="match status" value="1"/>
</dbReference>
<accession>A0A937F5T0</accession>
<evidence type="ECO:0000259" key="2">
    <source>
        <dbReference type="Pfam" id="PF00156"/>
    </source>
</evidence>
<sequence>MLNDFISLFFPNYCLACNRGLAKGEKLLCLKCEYSLPKTDSHLNHDNFIASKFYGRAKLLHAVARYKFNKSGKVQRLLHRLKYDNKPELGTLIGAEYGKELMKAEFDRHYDVIVPVPLHKRKLRRRGYNQSAMFGQGLSESMELPQFEDALIRNIYTSTQTKKSRLDRLKNVDTIFTHNEDLSLDGLRVLLVDDVITTGATLEACIEALTAAGTTSVGVAAIASAV</sequence>
<dbReference type="RefSeq" id="WP_202241419.1">
    <property type="nucleotide sequence ID" value="NZ_JAESIY010000001.1"/>
</dbReference>
<gene>
    <name evidence="3" type="ORF">JL102_00255</name>
</gene>
<dbReference type="InterPro" id="IPR029057">
    <property type="entry name" value="PRTase-like"/>
</dbReference>
<reference evidence="3" key="1">
    <citation type="submission" date="2021-01" db="EMBL/GenBank/DDBJ databases">
        <title>Fulvivirga kasyanovii gen. nov., sp nov., a novel member of the phylum Bacteroidetes isolated from seawater in a mussel farm.</title>
        <authorList>
            <person name="Zhao L.-H."/>
            <person name="Wang Z.-J."/>
        </authorList>
    </citation>
    <scope>NUCLEOTIDE SEQUENCE</scope>
    <source>
        <strain evidence="3">2943</strain>
    </source>
</reference>
<feature type="domain" description="Phosphoribosyltransferase" evidence="2">
    <location>
        <begin position="131"/>
        <end position="223"/>
    </location>
</feature>